<evidence type="ECO:0000256" key="1">
    <source>
        <dbReference type="SAM" id="MobiDB-lite"/>
    </source>
</evidence>
<organism evidence="2 3">
    <name type="scientific">Lentinus tigrinus ALCF2SS1-6</name>
    <dbReference type="NCBI Taxonomy" id="1328759"/>
    <lineage>
        <taxon>Eukaryota</taxon>
        <taxon>Fungi</taxon>
        <taxon>Dikarya</taxon>
        <taxon>Basidiomycota</taxon>
        <taxon>Agaricomycotina</taxon>
        <taxon>Agaricomycetes</taxon>
        <taxon>Polyporales</taxon>
        <taxon>Polyporaceae</taxon>
        <taxon>Lentinus</taxon>
    </lineage>
</organism>
<sequence>MLALCHRGRPIARIGGRQCGWRLLSIAQIKTSRPSPDRGGSRRRQCARVHERKRWSVDSWRLPGEIPRSSRWNPAHISLGPDHRPKRTPTATFCGRQPEQRRRQDLHGRRRRLDTPAFSLVSRPRLWHGRKIAYVPFRALPLAIQYHCVLARLRFRPNSAGSPPELSWAPPPAVTGLSLSSRAAVDRSGLREARSEVVDRLHQPHDCVFGHDLWMLARCRDRGEPSRSEARYADASRCAERLRAAQLLRSKSDWKMKETVRSGFGERHETRMHGYYDGLFPVRGIKRTGRKPLGRMQSLDQKLCVPAWPKRVSPTEDPI</sequence>
<protein>
    <submittedName>
        <fullName evidence="2">Uncharacterized protein</fullName>
    </submittedName>
</protein>
<evidence type="ECO:0000313" key="3">
    <source>
        <dbReference type="Proteomes" id="UP000313359"/>
    </source>
</evidence>
<dbReference type="EMBL" id="ML122284">
    <property type="protein sequence ID" value="RPD56997.1"/>
    <property type="molecule type" value="Genomic_DNA"/>
</dbReference>
<accession>A0A5C2S0T7</accession>
<feature type="compositionally biased region" description="Basic and acidic residues" evidence="1">
    <location>
        <begin position="98"/>
        <end position="107"/>
    </location>
</feature>
<keyword evidence="3" id="KW-1185">Reference proteome</keyword>
<reference evidence="2" key="1">
    <citation type="journal article" date="2018" name="Genome Biol. Evol.">
        <title>Genomics and development of Lentinus tigrinus, a white-rot wood-decaying mushroom with dimorphic fruiting bodies.</title>
        <authorList>
            <person name="Wu B."/>
            <person name="Xu Z."/>
            <person name="Knudson A."/>
            <person name="Carlson A."/>
            <person name="Chen N."/>
            <person name="Kovaka S."/>
            <person name="LaButti K."/>
            <person name="Lipzen A."/>
            <person name="Pennachio C."/>
            <person name="Riley R."/>
            <person name="Schakwitz W."/>
            <person name="Umezawa K."/>
            <person name="Ohm R.A."/>
            <person name="Grigoriev I.V."/>
            <person name="Nagy L.G."/>
            <person name="Gibbons J."/>
            <person name="Hibbett D."/>
        </authorList>
    </citation>
    <scope>NUCLEOTIDE SEQUENCE [LARGE SCALE GENOMIC DNA]</scope>
    <source>
        <strain evidence="2">ALCF2SS1-6</strain>
    </source>
</reference>
<feature type="region of interest" description="Disordered" evidence="1">
    <location>
        <begin position="72"/>
        <end position="110"/>
    </location>
</feature>
<name>A0A5C2S0T7_9APHY</name>
<evidence type="ECO:0000313" key="2">
    <source>
        <dbReference type="EMBL" id="RPD56997.1"/>
    </source>
</evidence>
<proteinExistence type="predicted"/>
<gene>
    <name evidence="2" type="ORF">L227DRAFT_242869</name>
</gene>
<dbReference type="AlphaFoldDB" id="A0A5C2S0T7"/>
<dbReference type="Proteomes" id="UP000313359">
    <property type="component" value="Unassembled WGS sequence"/>
</dbReference>